<dbReference type="PANTHER" id="PTHR11668:SF194">
    <property type="entry name" value="SERINE_THREONINE-PROTEIN PHOSPHATASE-RELATED"/>
    <property type="match status" value="1"/>
</dbReference>
<comment type="catalytic activity">
    <reaction evidence="1">
        <text>O-phospho-L-threonyl-[protein] + H2O = L-threonyl-[protein] + phosphate</text>
        <dbReference type="Rhea" id="RHEA:47004"/>
        <dbReference type="Rhea" id="RHEA-COMP:11060"/>
        <dbReference type="Rhea" id="RHEA-COMP:11605"/>
        <dbReference type="ChEBI" id="CHEBI:15377"/>
        <dbReference type="ChEBI" id="CHEBI:30013"/>
        <dbReference type="ChEBI" id="CHEBI:43474"/>
        <dbReference type="ChEBI" id="CHEBI:61977"/>
        <dbReference type="EC" id="3.1.3.16"/>
    </reaction>
</comment>
<dbReference type="InterPro" id="IPR029052">
    <property type="entry name" value="Metallo-depent_PP-like"/>
</dbReference>
<dbReference type="WBParaSite" id="ASIM_0000184701-mRNA-1">
    <property type="protein sequence ID" value="ASIM_0000184701-mRNA-1"/>
    <property type="gene ID" value="ASIM_0000184701"/>
</dbReference>
<organism evidence="5">
    <name type="scientific">Anisakis simplex</name>
    <name type="common">Herring worm</name>
    <dbReference type="NCBI Taxonomy" id="6269"/>
    <lineage>
        <taxon>Eukaryota</taxon>
        <taxon>Metazoa</taxon>
        <taxon>Ecdysozoa</taxon>
        <taxon>Nematoda</taxon>
        <taxon>Chromadorea</taxon>
        <taxon>Rhabditida</taxon>
        <taxon>Spirurina</taxon>
        <taxon>Ascaridomorpha</taxon>
        <taxon>Ascaridoidea</taxon>
        <taxon>Anisakidae</taxon>
        <taxon>Anisakis</taxon>
        <taxon>Anisakis simplex complex</taxon>
    </lineage>
</organism>
<keyword evidence="4" id="KW-1185">Reference proteome</keyword>
<name>A0A0M3J2T5_ANISI</name>
<evidence type="ECO:0000313" key="4">
    <source>
        <dbReference type="Proteomes" id="UP000267096"/>
    </source>
</evidence>
<dbReference type="InterPro" id="IPR006186">
    <property type="entry name" value="Ser/Thr-sp_prot-phosphatase"/>
</dbReference>
<comment type="similarity">
    <text evidence="1">Belongs to the PPP phosphatase family.</text>
</comment>
<feature type="domain" description="Serine/threonine specific protein phosphatases" evidence="2">
    <location>
        <begin position="92"/>
        <end position="97"/>
    </location>
</feature>
<sequence length="231" mass="26307">MSLDEIIKVITYAKRVVMLDDMLVEVDVPIKVIGDIHGQYQDMHKLFDIIGRVPKQRMIFLGDYVDRGEQSIETIVYLLSLKLRYSDRIFLLRGNHETPSVSRIYGFHAECSARYGPGLWWEFMTVFNRLPVAGLIAKRIICMHGGVSPELISLDLIRQVKRPIEPVDHGLVIDILWSDPTTQGEGWFYSQRGLSYAFGPGIVAAACKMLHIDLIIRAHQVGELNFCVSFD</sequence>
<keyword evidence="1" id="KW-0378">Hydrolase</keyword>
<dbReference type="Gene3D" id="3.60.21.10">
    <property type="match status" value="1"/>
</dbReference>
<reference evidence="5" key="1">
    <citation type="submission" date="2017-02" db="UniProtKB">
        <authorList>
            <consortium name="WormBaseParasite"/>
        </authorList>
    </citation>
    <scope>IDENTIFICATION</scope>
</reference>
<dbReference type="PRINTS" id="PR00114">
    <property type="entry name" value="STPHPHTASE"/>
</dbReference>
<reference evidence="3 4" key="2">
    <citation type="submission" date="2018-11" db="EMBL/GenBank/DDBJ databases">
        <authorList>
            <consortium name="Pathogen Informatics"/>
        </authorList>
    </citation>
    <scope>NUCLEOTIDE SEQUENCE [LARGE SCALE GENOMIC DNA]</scope>
</reference>
<evidence type="ECO:0000256" key="1">
    <source>
        <dbReference type="RuleBase" id="RU004273"/>
    </source>
</evidence>
<dbReference type="PROSITE" id="PS00125">
    <property type="entry name" value="SER_THR_PHOSPHATASE"/>
    <property type="match status" value="1"/>
</dbReference>
<dbReference type="SUPFAM" id="SSF56300">
    <property type="entry name" value="Metallo-dependent phosphatases"/>
    <property type="match status" value="1"/>
</dbReference>
<evidence type="ECO:0000259" key="2">
    <source>
        <dbReference type="PROSITE" id="PS00125"/>
    </source>
</evidence>
<dbReference type="EMBL" id="UYRR01001959">
    <property type="protein sequence ID" value="VDK19132.1"/>
    <property type="molecule type" value="Genomic_DNA"/>
</dbReference>
<dbReference type="GO" id="GO:0005634">
    <property type="term" value="C:nucleus"/>
    <property type="evidence" value="ECO:0007669"/>
    <property type="project" value="TreeGrafter"/>
</dbReference>
<dbReference type="PANTHER" id="PTHR11668">
    <property type="entry name" value="SERINE/THREONINE PROTEIN PHOSPHATASE"/>
    <property type="match status" value="1"/>
</dbReference>
<evidence type="ECO:0000313" key="5">
    <source>
        <dbReference type="WBParaSite" id="ASIM_0000184701-mRNA-1"/>
    </source>
</evidence>
<dbReference type="Pfam" id="PF00149">
    <property type="entry name" value="Metallophos"/>
    <property type="match status" value="1"/>
</dbReference>
<gene>
    <name evidence="3" type="ORF">ASIM_LOCUS1718</name>
</gene>
<dbReference type="InterPro" id="IPR004843">
    <property type="entry name" value="Calcineurin-like_PHP"/>
</dbReference>
<dbReference type="SMART" id="SM00156">
    <property type="entry name" value="PP2Ac"/>
    <property type="match status" value="1"/>
</dbReference>
<protein>
    <recommendedName>
        <fullName evidence="1">Serine/threonine-protein phosphatase</fullName>
        <ecNumber evidence="1">3.1.3.16</ecNumber>
    </recommendedName>
</protein>
<dbReference type="OrthoDB" id="5826103at2759"/>
<evidence type="ECO:0000313" key="3">
    <source>
        <dbReference type="EMBL" id="VDK19132.1"/>
    </source>
</evidence>
<accession>A0A0M3J2T5</accession>
<dbReference type="EC" id="3.1.3.16" evidence="1"/>
<dbReference type="GO" id="GO:0004722">
    <property type="term" value="F:protein serine/threonine phosphatase activity"/>
    <property type="evidence" value="ECO:0007669"/>
    <property type="project" value="UniProtKB-EC"/>
</dbReference>
<dbReference type="GO" id="GO:0005737">
    <property type="term" value="C:cytoplasm"/>
    <property type="evidence" value="ECO:0007669"/>
    <property type="project" value="TreeGrafter"/>
</dbReference>
<dbReference type="AlphaFoldDB" id="A0A0M3J2T5"/>
<dbReference type="Proteomes" id="UP000267096">
    <property type="component" value="Unassembled WGS sequence"/>
</dbReference>
<proteinExistence type="inferred from homology"/>
<dbReference type="InterPro" id="IPR050341">
    <property type="entry name" value="PP1_catalytic_subunit"/>
</dbReference>